<evidence type="ECO:0000313" key="1">
    <source>
        <dbReference type="EMBL" id="MFC4097502.1"/>
    </source>
</evidence>
<name>A0ABV8JRI2_9FLAO</name>
<organism evidence="1 2">
    <name type="scientific">Euzebyella saccharophila</name>
    <dbReference type="NCBI Taxonomy" id="679664"/>
    <lineage>
        <taxon>Bacteria</taxon>
        <taxon>Pseudomonadati</taxon>
        <taxon>Bacteroidota</taxon>
        <taxon>Flavobacteriia</taxon>
        <taxon>Flavobacteriales</taxon>
        <taxon>Flavobacteriaceae</taxon>
        <taxon>Euzebyella</taxon>
    </lineage>
</organism>
<reference evidence="2" key="1">
    <citation type="journal article" date="2019" name="Int. J. Syst. Evol. Microbiol.">
        <title>The Global Catalogue of Microorganisms (GCM) 10K type strain sequencing project: providing services to taxonomists for standard genome sequencing and annotation.</title>
        <authorList>
            <consortium name="The Broad Institute Genomics Platform"/>
            <consortium name="The Broad Institute Genome Sequencing Center for Infectious Disease"/>
            <person name="Wu L."/>
            <person name="Ma J."/>
        </authorList>
    </citation>
    <scope>NUCLEOTIDE SEQUENCE [LARGE SCALE GENOMIC DNA]</scope>
    <source>
        <strain evidence="2">CECT 7477</strain>
    </source>
</reference>
<dbReference type="RefSeq" id="WP_192463676.1">
    <property type="nucleotide sequence ID" value="NZ_JACYFJ010000011.1"/>
</dbReference>
<evidence type="ECO:0000313" key="2">
    <source>
        <dbReference type="Proteomes" id="UP001595814"/>
    </source>
</evidence>
<sequence length="61" mass="7420">MKNRPVKVSLIGKENDNVYQIKFPKLNIPVNVNEELYKRMLRSPQYQFDNLRQDKREKHFA</sequence>
<dbReference type="Proteomes" id="UP001595814">
    <property type="component" value="Unassembled WGS sequence"/>
</dbReference>
<comment type="caution">
    <text evidence="1">The sequence shown here is derived from an EMBL/GenBank/DDBJ whole genome shotgun (WGS) entry which is preliminary data.</text>
</comment>
<dbReference type="EMBL" id="JBHSAW010000021">
    <property type="protein sequence ID" value="MFC4097502.1"/>
    <property type="molecule type" value="Genomic_DNA"/>
</dbReference>
<protein>
    <submittedName>
        <fullName evidence="1">Uncharacterized protein</fullName>
    </submittedName>
</protein>
<gene>
    <name evidence="1" type="ORF">ACFOUT_16575</name>
</gene>
<accession>A0ABV8JRI2</accession>
<proteinExistence type="predicted"/>
<keyword evidence="2" id="KW-1185">Reference proteome</keyword>